<gene>
    <name evidence="2" type="ORF">SLAV_34810</name>
</gene>
<sequence>MTPPSPKGSGLPVRPTGPAGDGPEPTARRPGGGPAPGRPAAPGPAPGRSPHEAVIFDLDGTLVDSVRPDFLACGALFAEYGQRLPREFWAREVCGRPEGYPALFALLRGRCGAAAPDDTALRRRLGRLWELHMTPDRVRLLPGATGALERARAAGLRLAVASSSDGDWVRRWLRHYRLGRHFDAVVTGDDVTRRKPDPEAYLRAAAALGAAPGRCLAVEDSLTGVAAARAAGMTVVAVPTALTRGLDHGAADRTLSDLSALEFTGPATFPRDNTF</sequence>
<dbReference type="SFLD" id="SFLDG01135">
    <property type="entry name" value="C1.5.6:_HAD__Beta-PGM__Phospha"/>
    <property type="match status" value="1"/>
</dbReference>
<dbReference type="GO" id="GO:0050308">
    <property type="term" value="F:sugar-phosphatase activity"/>
    <property type="evidence" value="ECO:0007669"/>
    <property type="project" value="TreeGrafter"/>
</dbReference>
<dbReference type="KEGG" id="slx:SLAV_34810"/>
<feature type="compositionally biased region" description="Pro residues" evidence="1">
    <location>
        <begin position="36"/>
        <end position="47"/>
    </location>
</feature>
<accession>A0A2K8PPP7</accession>
<dbReference type="InterPro" id="IPR036412">
    <property type="entry name" value="HAD-like_sf"/>
</dbReference>
<reference evidence="2 3" key="1">
    <citation type="submission" date="2017-11" db="EMBL/GenBank/DDBJ databases">
        <title>Complete genome sequence of Streptomyces lavendulae subsp. lavendulae CCM 3239 (formerly 'Streptomyces aureofaciens CCM 3239'), the producer of the angucycline-type antibiotic auricin.</title>
        <authorList>
            <person name="Busche T."/>
            <person name="Novakova R."/>
            <person name="Al'Dilaimi A."/>
            <person name="Homerova D."/>
            <person name="Feckova L."/>
            <person name="Rezuchova B."/>
            <person name="Mingyar E."/>
            <person name="Csolleiova D."/>
            <person name="Bekeova C."/>
            <person name="Winkler A."/>
            <person name="Sevcikova B."/>
            <person name="Kalinowski J."/>
            <person name="Kormanec J."/>
            <person name="Ruckert C."/>
        </authorList>
    </citation>
    <scope>NUCLEOTIDE SEQUENCE [LARGE SCALE GENOMIC DNA]</scope>
    <source>
        <strain evidence="2 3">CCM 3239</strain>
    </source>
</reference>
<dbReference type="InterPro" id="IPR006439">
    <property type="entry name" value="HAD-SF_hydro_IA"/>
</dbReference>
<dbReference type="Proteomes" id="UP000231791">
    <property type="component" value="Chromosome"/>
</dbReference>
<keyword evidence="2" id="KW-0378">Hydrolase</keyword>
<dbReference type="PANTHER" id="PTHR43481">
    <property type="entry name" value="FRUCTOSE-1-PHOSPHATE PHOSPHATASE"/>
    <property type="match status" value="1"/>
</dbReference>
<dbReference type="InterPro" id="IPR023198">
    <property type="entry name" value="PGP-like_dom2"/>
</dbReference>
<dbReference type="SUPFAM" id="SSF56784">
    <property type="entry name" value="HAD-like"/>
    <property type="match status" value="1"/>
</dbReference>
<dbReference type="EC" id="3.1.3.-" evidence="2"/>
<evidence type="ECO:0000313" key="3">
    <source>
        <dbReference type="Proteomes" id="UP000231791"/>
    </source>
</evidence>
<name>A0A2K8PPP7_STRLA</name>
<proteinExistence type="predicted"/>
<evidence type="ECO:0000256" key="1">
    <source>
        <dbReference type="SAM" id="MobiDB-lite"/>
    </source>
</evidence>
<keyword evidence="3" id="KW-1185">Reference proteome</keyword>
<dbReference type="Pfam" id="PF00702">
    <property type="entry name" value="Hydrolase"/>
    <property type="match status" value="1"/>
</dbReference>
<dbReference type="InterPro" id="IPR023214">
    <property type="entry name" value="HAD_sf"/>
</dbReference>
<dbReference type="Gene3D" id="3.40.50.1000">
    <property type="entry name" value="HAD superfamily/HAD-like"/>
    <property type="match status" value="1"/>
</dbReference>
<evidence type="ECO:0000313" key="2">
    <source>
        <dbReference type="EMBL" id="ATZ28732.1"/>
    </source>
</evidence>
<organism evidence="2 3">
    <name type="scientific">Streptomyces lavendulae subsp. lavendulae</name>
    <dbReference type="NCBI Taxonomy" id="58340"/>
    <lineage>
        <taxon>Bacteria</taxon>
        <taxon>Bacillati</taxon>
        <taxon>Actinomycetota</taxon>
        <taxon>Actinomycetes</taxon>
        <taxon>Kitasatosporales</taxon>
        <taxon>Streptomycetaceae</taxon>
        <taxon>Streptomyces</taxon>
    </lineage>
</organism>
<dbReference type="SFLD" id="SFLDS00003">
    <property type="entry name" value="Haloacid_Dehalogenase"/>
    <property type="match status" value="1"/>
</dbReference>
<dbReference type="AlphaFoldDB" id="A0A2K8PPP7"/>
<dbReference type="PRINTS" id="PR00413">
    <property type="entry name" value="HADHALOGNASE"/>
</dbReference>
<dbReference type="PANTHER" id="PTHR43481:SF4">
    <property type="entry name" value="GLYCEROL-1-PHOSPHATE PHOSPHOHYDROLASE 1-RELATED"/>
    <property type="match status" value="1"/>
</dbReference>
<dbReference type="EMBL" id="CP024985">
    <property type="protein sequence ID" value="ATZ28732.1"/>
    <property type="molecule type" value="Genomic_DNA"/>
</dbReference>
<dbReference type="Gene3D" id="1.10.150.240">
    <property type="entry name" value="Putative phosphatase, domain 2"/>
    <property type="match status" value="1"/>
</dbReference>
<feature type="region of interest" description="Disordered" evidence="1">
    <location>
        <begin position="1"/>
        <end position="52"/>
    </location>
</feature>
<protein>
    <submittedName>
        <fullName evidence="2">Phosphorylated carbohydrates phosphatase</fullName>
        <ecNumber evidence="2">3.1.3.-</ecNumber>
    </submittedName>
</protein>
<dbReference type="InterPro" id="IPR051806">
    <property type="entry name" value="HAD-like_SPP"/>
</dbReference>
<dbReference type="NCBIfam" id="TIGR01509">
    <property type="entry name" value="HAD-SF-IA-v3"/>
    <property type="match status" value="1"/>
</dbReference>
<dbReference type="SFLD" id="SFLDG01129">
    <property type="entry name" value="C1.5:_HAD__Beta-PGM__Phosphata"/>
    <property type="match status" value="1"/>
</dbReference>